<dbReference type="AlphaFoldDB" id="A0A383B676"/>
<evidence type="ECO:0000259" key="1">
    <source>
        <dbReference type="Pfam" id="PF24846"/>
    </source>
</evidence>
<proteinExistence type="predicted"/>
<evidence type="ECO:0000313" key="2">
    <source>
        <dbReference type="EMBL" id="SVE15627.1"/>
    </source>
</evidence>
<dbReference type="InterPro" id="IPR004475">
    <property type="entry name" value="PolC_DP2"/>
</dbReference>
<dbReference type="PANTHER" id="PTHR42210">
    <property type="entry name" value="DNA POLYMERASE II LARGE SUBUNIT"/>
    <property type="match status" value="1"/>
</dbReference>
<sequence length="239" mass="26444">MDAPLVLTTRLNPSEIDKEALNVDCSWNYSRAFYEATLSQPHSREVRGLVDLVGDRLGSIGDLRGYGWTHDSGSLDAGPQNSAYKTLVTMKDKLNGQLELGSMLRSVSVDGVAKQVIESHFLPDMRGNLMAFTRQKVRCVKCGESYRRMPLAGKCIRQISEGTQGFSGIGISESSICGGNVILTVSEGAVRKYIQVTQKIMEEYGVDDYTKHRVGWMVSSVDSLFTNDRVTVMTLEDFI</sequence>
<dbReference type="GO" id="GO:0003677">
    <property type="term" value="F:DNA binding"/>
    <property type="evidence" value="ECO:0007669"/>
    <property type="project" value="InterPro"/>
</dbReference>
<gene>
    <name evidence="2" type="ORF">METZ01_LOCUS468481</name>
</gene>
<dbReference type="EMBL" id="UINC01197905">
    <property type="protein sequence ID" value="SVE15627.1"/>
    <property type="molecule type" value="Genomic_DNA"/>
</dbReference>
<dbReference type="PANTHER" id="PTHR42210:SF1">
    <property type="entry name" value="DNA POLYMERASE II LARGE SUBUNIT"/>
    <property type="match status" value="1"/>
</dbReference>
<feature type="domain" description="DNA polymerase II large subunit DP2 catalytic" evidence="1">
    <location>
        <begin position="1"/>
        <end position="93"/>
    </location>
</feature>
<protein>
    <recommendedName>
        <fullName evidence="1">DNA polymerase II large subunit DP2 catalytic domain-containing protein</fullName>
    </recommendedName>
</protein>
<organism evidence="2">
    <name type="scientific">marine metagenome</name>
    <dbReference type="NCBI Taxonomy" id="408172"/>
    <lineage>
        <taxon>unclassified sequences</taxon>
        <taxon>metagenomes</taxon>
        <taxon>ecological metagenomes</taxon>
    </lineage>
</organism>
<name>A0A383B676_9ZZZZ</name>
<dbReference type="InterPro" id="IPR056172">
    <property type="entry name" value="PolC_DP2_cat_dom"/>
</dbReference>
<dbReference type="GO" id="GO:0006260">
    <property type="term" value="P:DNA replication"/>
    <property type="evidence" value="ECO:0007669"/>
    <property type="project" value="InterPro"/>
</dbReference>
<reference evidence="2" key="1">
    <citation type="submission" date="2018-05" db="EMBL/GenBank/DDBJ databases">
        <authorList>
            <person name="Lanie J.A."/>
            <person name="Ng W.-L."/>
            <person name="Kazmierczak K.M."/>
            <person name="Andrzejewski T.M."/>
            <person name="Davidsen T.M."/>
            <person name="Wayne K.J."/>
            <person name="Tettelin H."/>
            <person name="Glass J.I."/>
            <person name="Rusch D."/>
            <person name="Podicherti R."/>
            <person name="Tsui H.-C.T."/>
            <person name="Winkler M.E."/>
        </authorList>
    </citation>
    <scope>NUCLEOTIDE SEQUENCE</scope>
</reference>
<dbReference type="Pfam" id="PF24846">
    <property type="entry name" value="PolC_DP2_cat"/>
    <property type="match status" value="1"/>
</dbReference>
<accession>A0A383B676</accession>
<dbReference type="GO" id="GO:0003887">
    <property type="term" value="F:DNA-directed DNA polymerase activity"/>
    <property type="evidence" value="ECO:0007669"/>
    <property type="project" value="InterPro"/>
</dbReference>